<keyword evidence="3" id="KW-0547">Nucleotide-binding</keyword>
<dbReference type="SUPFAM" id="SSF52540">
    <property type="entry name" value="P-loop containing nucleoside triphosphate hydrolases"/>
    <property type="match status" value="1"/>
</dbReference>
<dbReference type="Gene3D" id="3.40.50.300">
    <property type="entry name" value="P-loop containing nucleotide triphosphate hydrolases"/>
    <property type="match status" value="1"/>
</dbReference>
<dbReference type="PANTHER" id="PTHR43394:SF1">
    <property type="entry name" value="ATP-BINDING CASSETTE SUB-FAMILY B MEMBER 10, MITOCHONDRIAL"/>
    <property type="match status" value="1"/>
</dbReference>
<keyword evidence="2 7" id="KW-0812">Transmembrane</keyword>
<comment type="caution">
    <text evidence="10">The sequence shown here is derived from an EMBL/GenBank/DDBJ whole genome shotgun (WGS) entry which is preliminary data.</text>
</comment>
<keyword evidence="6 7" id="KW-0472">Membrane</keyword>
<dbReference type="SUPFAM" id="SSF90123">
    <property type="entry name" value="ABC transporter transmembrane region"/>
    <property type="match status" value="1"/>
</dbReference>
<keyword evidence="11" id="KW-1185">Reference proteome</keyword>
<feature type="transmembrane region" description="Helical" evidence="7">
    <location>
        <begin position="167"/>
        <end position="185"/>
    </location>
</feature>
<evidence type="ECO:0000256" key="6">
    <source>
        <dbReference type="ARBA" id="ARBA00023136"/>
    </source>
</evidence>
<evidence type="ECO:0000256" key="3">
    <source>
        <dbReference type="ARBA" id="ARBA00022741"/>
    </source>
</evidence>
<evidence type="ECO:0000256" key="4">
    <source>
        <dbReference type="ARBA" id="ARBA00022840"/>
    </source>
</evidence>
<evidence type="ECO:0000256" key="5">
    <source>
        <dbReference type="ARBA" id="ARBA00022989"/>
    </source>
</evidence>
<evidence type="ECO:0000256" key="2">
    <source>
        <dbReference type="ARBA" id="ARBA00022692"/>
    </source>
</evidence>
<dbReference type="InterPro" id="IPR003439">
    <property type="entry name" value="ABC_transporter-like_ATP-bd"/>
</dbReference>
<dbReference type="SMART" id="SM00382">
    <property type="entry name" value="AAA"/>
    <property type="match status" value="1"/>
</dbReference>
<evidence type="ECO:0000259" key="9">
    <source>
        <dbReference type="PROSITE" id="PS50929"/>
    </source>
</evidence>
<protein>
    <submittedName>
        <fullName evidence="10">ABC transporter ATP-binding protein/permease</fullName>
    </submittedName>
</protein>
<dbReference type="PROSITE" id="PS50893">
    <property type="entry name" value="ABC_TRANSPORTER_2"/>
    <property type="match status" value="1"/>
</dbReference>
<feature type="transmembrane region" description="Helical" evidence="7">
    <location>
        <begin position="250"/>
        <end position="272"/>
    </location>
</feature>
<dbReference type="InterPro" id="IPR027417">
    <property type="entry name" value="P-loop_NTPase"/>
</dbReference>
<reference evidence="10 11" key="1">
    <citation type="submission" date="2022-04" db="EMBL/GenBank/DDBJ databases">
        <title>Genome diversity in the genus Frankia.</title>
        <authorList>
            <person name="Carlos-Shanley C."/>
            <person name="Hahn D."/>
        </authorList>
    </citation>
    <scope>NUCLEOTIDE SEQUENCE [LARGE SCALE GENOMIC DNA]</scope>
    <source>
        <strain evidence="10 11">Ag45/Mut15</strain>
    </source>
</reference>
<comment type="subcellular location">
    <subcellularLocation>
        <location evidence="1">Cell membrane</location>
        <topology evidence="1">Multi-pass membrane protein</topology>
    </subcellularLocation>
</comment>
<proteinExistence type="predicted"/>
<dbReference type="PROSITE" id="PS50929">
    <property type="entry name" value="ABC_TM1F"/>
    <property type="match status" value="1"/>
</dbReference>
<dbReference type="CDD" id="cd18546">
    <property type="entry name" value="ABC_6TM_Rv0194_D2_like"/>
    <property type="match status" value="1"/>
</dbReference>
<dbReference type="EMBL" id="JALKFT010000010">
    <property type="protein sequence ID" value="MCK9876526.1"/>
    <property type="molecule type" value="Genomic_DNA"/>
</dbReference>
<feature type="transmembrane region" description="Helical" evidence="7">
    <location>
        <begin position="141"/>
        <end position="161"/>
    </location>
</feature>
<keyword evidence="5 7" id="KW-1133">Transmembrane helix</keyword>
<dbReference type="PANTHER" id="PTHR43394">
    <property type="entry name" value="ATP-DEPENDENT PERMEASE MDL1, MITOCHONDRIAL"/>
    <property type="match status" value="1"/>
</dbReference>
<dbReference type="InterPro" id="IPR011527">
    <property type="entry name" value="ABC1_TM_dom"/>
</dbReference>
<feature type="transmembrane region" description="Helical" evidence="7">
    <location>
        <begin position="63"/>
        <end position="81"/>
    </location>
</feature>
<dbReference type="InterPro" id="IPR039421">
    <property type="entry name" value="Type_1_exporter"/>
</dbReference>
<evidence type="ECO:0000256" key="7">
    <source>
        <dbReference type="SAM" id="Phobius"/>
    </source>
</evidence>
<dbReference type="Pfam" id="PF00664">
    <property type="entry name" value="ABC_membrane"/>
    <property type="match status" value="1"/>
</dbReference>
<dbReference type="Proteomes" id="UP001201873">
    <property type="component" value="Unassembled WGS sequence"/>
</dbReference>
<gene>
    <name evidence="10" type="ORF">MXD59_12195</name>
</gene>
<dbReference type="InterPro" id="IPR003593">
    <property type="entry name" value="AAA+_ATPase"/>
</dbReference>
<dbReference type="RefSeq" id="WP_248824773.1">
    <property type="nucleotide sequence ID" value="NZ_JALKFT010000010.1"/>
</dbReference>
<sequence length="581" mass="61577">MTSRRSPDGLLVRTLLLLRPRWPMVALAVMLLATTTATALAGPWILRHAIDEGLVGDRPDTGVITRAGILYLSLAVTGLVLSRLQAELVGRIGEWFVRELRSRTVDHVMAMSVRYFDRTPAGVLVSRLTADVDALQDAVQLGVVPFTQAVLTLVFLVAILFALSWQLALVCALPAAALFAATVWFRRASRSAFARVRDRVADTVTELTERLAGLRVVRAYRQEASTIASLRGRSRRQLGANITAVRLQSCYLTAMEFATVGSIAAVLAAGGALATRDAVTVGTLSAFVLYLLLAFEPVQSLSFLVTTLELAAAALRKIYGLLDEPVDLPEGTRELPAVGSLDAANVGFRYADGQPDVLHAVHLTISPGERVALVGPTGAGKSTLAKLMARLFDPTAGQVRYAEVDLRDVTRRALRSRVVMVAQDGQLTTGTLAHNLRAVRPAATDGELAGALASVGAGDWLERLPGGLATEVGEGGSLLSAGERQLVALARVCLLDADVVVLDEATSGLDPGTERLVEAAVVAATADRAVLVIAHRMSTVRSADRIAVVDTGGVAEIGTHDELLARGGRYAALVTAFETHT</sequence>
<dbReference type="Pfam" id="PF00005">
    <property type="entry name" value="ABC_tran"/>
    <property type="match status" value="1"/>
</dbReference>
<feature type="domain" description="ABC transmembrane type-1" evidence="9">
    <location>
        <begin position="26"/>
        <end position="310"/>
    </location>
</feature>
<evidence type="ECO:0000313" key="10">
    <source>
        <dbReference type="EMBL" id="MCK9876526.1"/>
    </source>
</evidence>
<accession>A0ABT0JYB4</accession>
<evidence type="ECO:0000259" key="8">
    <source>
        <dbReference type="PROSITE" id="PS50893"/>
    </source>
</evidence>
<evidence type="ECO:0000313" key="11">
    <source>
        <dbReference type="Proteomes" id="UP001201873"/>
    </source>
</evidence>
<feature type="domain" description="ABC transporter" evidence="8">
    <location>
        <begin position="341"/>
        <end position="576"/>
    </location>
</feature>
<evidence type="ECO:0000256" key="1">
    <source>
        <dbReference type="ARBA" id="ARBA00004651"/>
    </source>
</evidence>
<keyword evidence="4 10" id="KW-0067">ATP-binding</keyword>
<name>A0ABT0JYB4_9ACTN</name>
<dbReference type="InterPro" id="IPR036640">
    <property type="entry name" value="ABC1_TM_sf"/>
</dbReference>
<organism evidence="10 11">
    <name type="scientific">Frankia umida</name>
    <dbReference type="NCBI Taxonomy" id="573489"/>
    <lineage>
        <taxon>Bacteria</taxon>
        <taxon>Bacillati</taxon>
        <taxon>Actinomycetota</taxon>
        <taxon>Actinomycetes</taxon>
        <taxon>Frankiales</taxon>
        <taxon>Frankiaceae</taxon>
        <taxon>Frankia</taxon>
    </lineage>
</organism>
<dbReference type="Gene3D" id="1.20.1560.10">
    <property type="entry name" value="ABC transporter type 1, transmembrane domain"/>
    <property type="match status" value="1"/>
</dbReference>
<dbReference type="GO" id="GO:0005524">
    <property type="term" value="F:ATP binding"/>
    <property type="evidence" value="ECO:0007669"/>
    <property type="project" value="UniProtKB-KW"/>
</dbReference>